<reference evidence="1 2" key="1">
    <citation type="submission" date="2024-04" db="EMBL/GenBank/DDBJ databases">
        <title>Defined microbial consortia suppress multidrug-resistant proinflammatory Enterobacteriaceae via ecological control.</title>
        <authorList>
            <person name="Furuichi M."/>
            <person name="Kawaguchi T."/>
            <person name="Pust M."/>
            <person name="Yasuma K."/>
            <person name="Plichta D."/>
            <person name="Hasegawa N."/>
            <person name="Ohya T."/>
            <person name="Bhattarai S."/>
            <person name="Sasajima S."/>
            <person name="Aoto Y."/>
            <person name="Tuganbaev T."/>
            <person name="Yaginuma M."/>
            <person name="Ueda M."/>
            <person name="Okahashi N."/>
            <person name="Amafuji K."/>
            <person name="Kiridooshi Y."/>
            <person name="Sugita K."/>
            <person name="Strazar M."/>
            <person name="Skelly A."/>
            <person name="Suda W."/>
            <person name="Hattori M."/>
            <person name="Nakamoto N."/>
            <person name="Caballero S."/>
            <person name="Norman J."/>
            <person name="Olle B."/>
            <person name="Tanoue T."/>
            <person name="Arita M."/>
            <person name="Bucci V."/>
            <person name="Atarashi K."/>
            <person name="Xavier R."/>
            <person name="Honda K."/>
        </authorList>
    </citation>
    <scope>NUCLEOTIDE SEQUENCE [LARGE SCALE GENOMIC DNA]</scope>
    <source>
        <strain evidence="2">k34-0107-D12</strain>
    </source>
</reference>
<dbReference type="EMBL" id="BAABZQ010000001">
    <property type="protein sequence ID" value="GAA6502439.1"/>
    <property type="molecule type" value="Genomic_DNA"/>
</dbReference>
<dbReference type="Proteomes" id="UP001600941">
    <property type="component" value="Unassembled WGS sequence"/>
</dbReference>
<keyword evidence="2" id="KW-1185">Reference proteome</keyword>
<sequence length="302" mass="35416">MEKRRTHVLQWHPAFYADIQIELEAEAGLLIFENEHQLGTKPKEIDVLIVKKEQEVPVRKNIGRIFRKYNIVEYKSPTDYLSIDDFYKVYGYACFYKADTSREDSIKIQDITITFVCHRYPRSLIRHLKEERGYQITGVEDGIYYIIGDKIPIQMILTKELSEKHNLWLKSLTDDLEGADTVRRLIEQYGEHKENKLYKSVMNLIVRANQDKFKEVKTMCEALEELMKDEMEAKKAEGKMEGKTEGKAESVLDLLVDLGEVPEKLQAEIMGQKNPEILKQWIKYAARAETVEAFEQKIRKME</sequence>
<accession>A0ABQ0C0Y0</accession>
<evidence type="ECO:0000313" key="2">
    <source>
        <dbReference type="Proteomes" id="UP001600941"/>
    </source>
</evidence>
<proteinExistence type="predicted"/>
<protein>
    <recommendedName>
        <fullName evidence="3">3-isopropylmalate dehydrogenase</fullName>
    </recommendedName>
</protein>
<evidence type="ECO:0000313" key="1">
    <source>
        <dbReference type="EMBL" id="GAA6502439.1"/>
    </source>
</evidence>
<organism evidence="1 2">
    <name type="scientific">Blautia parvula</name>
    <dbReference type="NCBI Taxonomy" id="2877527"/>
    <lineage>
        <taxon>Bacteria</taxon>
        <taxon>Bacillati</taxon>
        <taxon>Bacillota</taxon>
        <taxon>Clostridia</taxon>
        <taxon>Lachnospirales</taxon>
        <taxon>Lachnospiraceae</taxon>
        <taxon>Blautia</taxon>
    </lineage>
</organism>
<gene>
    <name evidence="1" type="ORF">K340107D12_52550</name>
</gene>
<comment type="caution">
    <text evidence="1">The sequence shown here is derived from an EMBL/GenBank/DDBJ whole genome shotgun (WGS) entry which is preliminary data.</text>
</comment>
<dbReference type="RefSeq" id="WP_227212210.1">
    <property type="nucleotide sequence ID" value="NZ_BAABZQ010000001.1"/>
</dbReference>
<evidence type="ECO:0008006" key="3">
    <source>
        <dbReference type="Google" id="ProtNLM"/>
    </source>
</evidence>
<name>A0ABQ0C0Y0_9FIRM</name>